<name>A0A1V0DYE3_9CAUD</name>
<accession>A0A1V0DYE3</accession>
<evidence type="ECO:0000256" key="1">
    <source>
        <dbReference type="SAM" id="MobiDB-lite"/>
    </source>
</evidence>
<sequence length="130" mass="14235">MNIFSKLVQALTGDKTKEGPIPGAMGRILAQQGIYKIGPHVRKGTPVNVLMGCKEELVIVPGSDRPATRKDGTPIIGTAKGGKKYQVMDQYAIPKKRWKAMQNDQKRKAEGRWYSGEPQSSIDARKAKAA</sequence>
<dbReference type="EMBL" id="KY606587">
    <property type="protein sequence ID" value="ARB06148.1"/>
    <property type="molecule type" value="Genomic_DNA"/>
</dbReference>
<proteinExistence type="predicted"/>
<gene>
    <name evidence="2" type="ORF">vBDshSR5C_94</name>
</gene>
<keyword evidence="3" id="KW-1185">Reference proteome</keyword>
<protein>
    <submittedName>
        <fullName evidence="2">Uncharacterized protein</fullName>
    </submittedName>
</protein>
<evidence type="ECO:0000313" key="3">
    <source>
        <dbReference type="Proteomes" id="UP000224401"/>
    </source>
</evidence>
<evidence type="ECO:0000313" key="2">
    <source>
        <dbReference type="EMBL" id="ARB06148.1"/>
    </source>
</evidence>
<feature type="region of interest" description="Disordered" evidence="1">
    <location>
        <begin position="98"/>
        <end position="130"/>
    </location>
</feature>
<organism evidence="2 3">
    <name type="scientific">Dinoroseobacter phage vB_DshS-R5C</name>
    <dbReference type="NCBI Taxonomy" id="1965368"/>
    <lineage>
        <taxon>Viruses</taxon>
        <taxon>Duplodnaviria</taxon>
        <taxon>Heunggongvirae</taxon>
        <taxon>Uroviricota</taxon>
        <taxon>Caudoviricetes</taxon>
        <taxon>Nanhaivirus</taxon>
        <taxon>Nanhaivirus D5C</taxon>
    </lineage>
</organism>
<dbReference type="Proteomes" id="UP000224401">
    <property type="component" value="Segment"/>
</dbReference>
<reference evidence="2 3" key="1">
    <citation type="submission" date="2017-02" db="EMBL/GenBank/DDBJ databases">
        <title>A novel roseosiphophage isolated from the oligotrophic South China Sea.</title>
        <authorList>
            <person name="Yang Y."/>
            <person name="Cai L."/>
            <person name="Zhang R."/>
        </authorList>
    </citation>
    <scope>NUCLEOTIDE SEQUENCE [LARGE SCALE GENOMIC DNA]</scope>
</reference>